<evidence type="ECO:0000313" key="13">
    <source>
        <dbReference type="Proteomes" id="UP001345219"/>
    </source>
</evidence>
<dbReference type="InterPro" id="IPR013210">
    <property type="entry name" value="LRR_N_plant-typ"/>
</dbReference>
<dbReference type="AlphaFoldDB" id="A0AAN7JBD3"/>
<dbReference type="InterPro" id="IPR046959">
    <property type="entry name" value="PRK1-6/SRF4-like"/>
</dbReference>
<evidence type="ECO:0000256" key="1">
    <source>
        <dbReference type="ARBA" id="ARBA00004167"/>
    </source>
</evidence>
<dbReference type="FunFam" id="3.80.10.10:FF:000400">
    <property type="entry name" value="Nuclear pore complex protein NUP107"/>
    <property type="match status" value="1"/>
</dbReference>
<feature type="transmembrane region" description="Helical" evidence="10">
    <location>
        <begin position="349"/>
        <end position="374"/>
    </location>
</feature>
<evidence type="ECO:0000256" key="9">
    <source>
        <dbReference type="SAM" id="MobiDB-lite"/>
    </source>
</evidence>
<keyword evidence="8 10" id="KW-0472">Membrane</keyword>
<dbReference type="PANTHER" id="PTHR48007">
    <property type="entry name" value="LEUCINE-RICH REPEAT RECEPTOR-LIKE PROTEIN KINASE PXC1"/>
    <property type="match status" value="1"/>
</dbReference>
<dbReference type="InterPro" id="IPR001611">
    <property type="entry name" value="Leu-rich_rpt"/>
</dbReference>
<dbReference type="Pfam" id="PF00560">
    <property type="entry name" value="LRR_1"/>
    <property type="match status" value="5"/>
</dbReference>
<dbReference type="GO" id="GO:0004672">
    <property type="term" value="F:protein kinase activity"/>
    <property type="evidence" value="ECO:0007669"/>
    <property type="project" value="InterPro"/>
</dbReference>
<dbReference type="Gene3D" id="1.10.510.10">
    <property type="entry name" value="Transferase(Phosphotransferase) domain 1"/>
    <property type="match status" value="1"/>
</dbReference>
<comment type="subcellular location">
    <subcellularLocation>
        <location evidence="1">Membrane</location>
        <topology evidence="1">Single-pass membrane protein</topology>
    </subcellularLocation>
</comment>
<dbReference type="Proteomes" id="UP001345219">
    <property type="component" value="Chromosome 9"/>
</dbReference>
<dbReference type="InterPro" id="IPR003591">
    <property type="entry name" value="Leu-rich_rpt_typical-subtyp"/>
</dbReference>
<dbReference type="SMART" id="SM00369">
    <property type="entry name" value="LRR_TYP"/>
    <property type="match status" value="3"/>
</dbReference>
<evidence type="ECO:0000256" key="5">
    <source>
        <dbReference type="ARBA" id="ARBA00022729"/>
    </source>
</evidence>
<keyword evidence="7 10" id="KW-1133">Transmembrane helix</keyword>
<dbReference type="InterPro" id="IPR000719">
    <property type="entry name" value="Prot_kinase_dom"/>
</dbReference>
<dbReference type="Gene3D" id="3.80.10.10">
    <property type="entry name" value="Ribonuclease Inhibitor"/>
    <property type="match status" value="2"/>
</dbReference>
<dbReference type="GO" id="GO:0005524">
    <property type="term" value="F:ATP binding"/>
    <property type="evidence" value="ECO:0007669"/>
    <property type="project" value="InterPro"/>
</dbReference>
<gene>
    <name evidence="12" type="ORF">SAY87_011278</name>
</gene>
<evidence type="ECO:0000313" key="12">
    <source>
        <dbReference type="EMBL" id="KAK4744966.1"/>
    </source>
</evidence>
<dbReference type="Pfam" id="PF08263">
    <property type="entry name" value="LRRNT_2"/>
    <property type="match status" value="1"/>
</dbReference>
<evidence type="ECO:0000256" key="2">
    <source>
        <dbReference type="ARBA" id="ARBA00022553"/>
    </source>
</evidence>
<keyword evidence="4 10" id="KW-0812">Transmembrane</keyword>
<evidence type="ECO:0000256" key="4">
    <source>
        <dbReference type="ARBA" id="ARBA00022692"/>
    </source>
</evidence>
<feature type="region of interest" description="Disordered" evidence="9">
    <location>
        <begin position="317"/>
        <end position="343"/>
    </location>
</feature>
<protein>
    <recommendedName>
        <fullName evidence="11">Protein kinase domain-containing protein</fullName>
    </recommendedName>
</protein>
<feature type="domain" description="Protein kinase" evidence="11">
    <location>
        <begin position="480"/>
        <end position="787"/>
    </location>
</feature>
<organism evidence="12 13">
    <name type="scientific">Trapa incisa</name>
    <dbReference type="NCBI Taxonomy" id="236973"/>
    <lineage>
        <taxon>Eukaryota</taxon>
        <taxon>Viridiplantae</taxon>
        <taxon>Streptophyta</taxon>
        <taxon>Embryophyta</taxon>
        <taxon>Tracheophyta</taxon>
        <taxon>Spermatophyta</taxon>
        <taxon>Magnoliopsida</taxon>
        <taxon>eudicotyledons</taxon>
        <taxon>Gunneridae</taxon>
        <taxon>Pentapetalae</taxon>
        <taxon>rosids</taxon>
        <taxon>malvids</taxon>
        <taxon>Myrtales</taxon>
        <taxon>Lythraceae</taxon>
        <taxon>Trapa</taxon>
    </lineage>
</organism>
<reference evidence="12 13" key="1">
    <citation type="journal article" date="2023" name="Hortic Res">
        <title>Pangenome of water caltrop reveals structural variations and asymmetric subgenome divergence after allopolyploidization.</title>
        <authorList>
            <person name="Zhang X."/>
            <person name="Chen Y."/>
            <person name="Wang L."/>
            <person name="Yuan Y."/>
            <person name="Fang M."/>
            <person name="Shi L."/>
            <person name="Lu R."/>
            <person name="Comes H.P."/>
            <person name="Ma Y."/>
            <person name="Chen Y."/>
            <person name="Huang G."/>
            <person name="Zhou Y."/>
            <person name="Zheng Z."/>
            <person name="Qiu Y."/>
        </authorList>
    </citation>
    <scope>NUCLEOTIDE SEQUENCE [LARGE SCALE GENOMIC DNA]</scope>
    <source>
        <tissue evidence="12">Roots</tissue>
    </source>
</reference>
<dbReference type="EMBL" id="JAXIOK010000022">
    <property type="protein sequence ID" value="KAK4744966.1"/>
    <property type="molecule type" value="Genomic_DNA"/>
</dbReference>
<dbReference type="FunFam" id="3.80.10.10:FF:000722">
    <property type="entry name" value="Leucine-rich repeat receptor-like protein kinase"/>
    <property type="match status" value="1"/>
</dbReference>
<dbReference type="InterPro" id="IPR032675">
    <property type="entry name" value="LRR_dom_sf"/>
</dbReference>
<accession>A0AAN7JBD3</accession>
<evidence type="ECO:0000256" key="7">
    <source>
        <dbReference type="ARBA" id="ARBA00022989"/>
    </source>
</evidence>
<evidence type="ECO:0000256" key="10">
    <source>
        <dbReference type="SAM" id="Phobius"/>
    </source>
</evidence>
<sequence length="788" mass="84116">MAQECSWPRVIAISLLFICPLGGALTLDGILLLSFKYAILSDPLNVLDSWNYDDETPCSWNGVTCSCVGYPGTAPAGTLQRVTGLTLPDSQLLGSIPPELGQIEHLSSLDLSGNLLNGSLPETLFNSSSLQFLFLSSNVISGELGGAIGRGMRSLRSLNLSDNAFAGVIPEAIASLQNLTVVSLRNNYFSGNLPGGLASVEVLDLSLNLLNGSLPADFDGGAVRYLNLSYNKFSGPIPVDFGAHIPRNATIDLSYNNLSGAIPESLTWLDQKTGFLAGNPYLCGKPLKILCSIPSTLSTPPNVSSTLPAIAVIPKSVDGGSTTSSPWMSSPPGTTTGTPDSQAGRQLKLGTIVGIVFGDLAGIGVLALVILYVYRLRERKANATVASKEKPTNSDNKRSTSEAPVIFQAPGSRKPDASTWSCLTMKAEETSEATSTSESDQEEGKDEATNDQVNGAVNRKRGSLVTVDGETQLELDTLLKASAYILGGSGGSIVYKAVLDNGTAYAVRRIGESGVERFKDFEGHVRIVAKLRHPNLVRVRGFYWGDDDKLVIYDYVPSGSLSNIAYRNKGSSSPFHLALETRLKIVRGVARGLAYVHDKKQVHGNIKPNNILLGSDTEPVISDLGLDRLVIGNQSLKLGTGSARQLGSQRFNHSSAREGQHESPTPYTPTASAASGTLSPYHAPESLNNVRPSPKWDVYSYGVVLLELITGRILTELELNQWAAAMASSVAEDRMRALRIIDPALRAEVAGREEALMACLKLGFSCASLVPQKRPSMKEALQVLEKLA</sequence>
<evidence type="ECO:0000256" key="8">
    <source>
        <dbReference type="ARBA" id="ARBA00023136"/>
    </source>
</evidence>
<evidence type="ECO:0000256" key="3">
    <source>
        <dbReference type="ARBA" id="ARBA00022614"/>
    </source>
</evidence>
<dbReference type="Gene3D" id="3.30.200.20">
    <property type="entry name" value="Phosphorylase Kinase, domain 1"/>
    <property type="match status" value="1"/>
</dbReference>
<dbReference type="PROSITE" id="PS50011">
    <property type="entry name" value="PROTEIN_KINASE_DOM"/>
    <property type="match status" value="1"/>
</dbReference>
<feature type="compositionally biased region" description="Low complexity" evidence="9">
    <location>
        <begin position="319"/>
        <end position="341"/>
    </location>
</feature>
<name>A0AAN7JBD3_9MYRT</name>
<dbReference type="InterPro" id="IPR011009">
    <property type="entry name" value="Kinase-like_dom_sf"/>
</dbReference>
<dbReference type="PANTHER" id="PTHR48007:SF47">
    <property type="entry name" value="PROTEIN KINASE DOMAIN-CONTAINING PROTEIN"/>
    <property type="match status" value="1"/>
</dbReference>
<feature type="compositionally biased region" description="Basic and acidic residues" evidence="9">
    <location>
        <begin position="383"/>
        <end position="400"/>
    </location>
</feature>
<keyword evidence="13" id="KW-1185">Reference proteome</keyword>
<keyword evidence="2" id="KW-0597">Phosphoprotein</keyword>
<evidence type="ECO:0000259" key="11">
    <source>
        <dbReference type="PROSITE" id="PS50011"/>
    </source>
</evidence>
<proteinExistence type="predicted"/>
<dbReference type="SUPFAM" id="SSF52058">
    <property type="entry name" value="L domain-like"/>
    <property type="match status" value="1"/>
</dbReference>
<keyword evidence="5" id="KW-0732">Signal</keyword>
<feature type="region of interest" description="Disordered" evidence="9">
    <location>
        <begin position="647"/>
        <end position="680"/>
    </location>
</feature>
<dbReference type="SUPFAM" id="SSF56112">
    <property type="entry name" value="Protein kinase-like (PK-like)"/>
    <property type="match status" value="1"/>
</dbReference>
<keyword evidence="3" id="KW-0433">Leucine-rich repeat</keyword>
<comment type="caution">
    <text evidence="12">The sequence shown here is derived from an EMBL/GenBank/DDBJ whole genome shotgun (WGS) entry which is preliminary data.</text>
</comment>
<evidence type="ECO:0000256" key="6">
    <source>
        <dbReference type="ARBA" id="ARBA00022737"/>
    </source>
</evidence>
<dbReference type="GO" id="GO:0016020">
    <property type="term" value="C:membrane"/>
    <property type="evidence" value="ECO:0007669"/>
    <property type="project" value="UniProtKB-SubCell"/>
</dbReference>
<dbReference type="Pfam" id="PF00069">
    <property type="entry name" value="Pkinase"/>
    <property type="match status" value="1"/>
</dbReference>
<feature type="compositionally biased region" description="Polar residues" evidence="9">
    <location>
        <begin position="662"/>
        <end position="678"/>
    </location>
</feature>
<keyword evidence="6" id="KW-0677">Repeat</keyword>
<feature type="region of interest" description="Disordered" evidence="9">
    <location>
        <begin position="383"/>
        <end position="457"/>
    </location>
</feature>